<dbReference type="PANTHER" id="PTHR43152:SF3">
    <property type="entry name" value="UVRABC SYSTEM PROTEIN A"/>
    <property type="match status" value="1"/>
</dbReference>
<keyword evidence="2" id="KW-0963">Cytoplasm</keyword>
<keyword evidence="12" id="KW-0238">DNA-binding</keyword>
<dbReference type="PROSITE" id="PS50893">
    <property type="entry name" value="ABC_TRANSPORTER_2"/>
    <property type="match status" value="1"/>
</dbReference>
<evidence type="ECO:0000256" key="1">
    <source>
        <dbReference type="ARBA" id="ARBA00004496"/>
    </source>
</evidence>
<proteinExistence type="inferred from homology"/>
<sequence>MESIRLRKISVHNLKNIDLDIPHSTLTVITGLSGSGKSSLAFDTLFAEGQSRYIETYPPYIRQFLLRVEKPKAESIEGILPAIAVEQDRTTANSRSTVATMTGIADYLKLLYARVSIPICPRCRQPVKKSTPKGILELLFSGYLHKSFLIGYPVRFAPHTSFKEACQMLLSQGYSKIWLDNRIVRIDEEFDLPLPPDFQEILVIHSLEKVEYERESRLLESLEESFKLGRGIIHTLFLPENQVLSFSNQLVCPQDKIAFEDPYPALFSFNNPKGACPSCHGFGRIISIDYDKVIPEKNLSVEGGAIRPFQSAHFAHWQIFLERMLKKRRISPSKKISAYDSREWEYLLKGEDPSADPDTLIEQDLWCGLDGFFSILEKKTYQTHIRVFLSRYRLYTPCPDCQGSRFNRKTLDYKIFFGQTPLSIGEFLNLPISELIPIVDKLDVPQSDKATLKIKEEIANRLGYLDHIGLGYLTLDRPSRTLSGGETRRANLTICLGNKLTHTLFVLDEPTIGLHPKDSSRLVELIKKLRDQGNTVVVVEHDETVIKNADYIVELGPGTGEEGGEVVYAGNLEGLLLKEDSLTGAYLSGRKTLPLPQKRREPRQGKLEIRKAHVHNLHELDVDIPLGLFVTVTGVSGCGKSSLVHDIIAHGLYRIKELNPPQGTFFSGRAYLNGWEKIGEVIEIDQTPIFKTPRSNIALYLGIWQYVRKLFASTDEAQSQGIGEGSFSMNSGDGRCPRCLGLGYEKIEMQFLSDVFVPCSVCEGKRFQPPILAIRYRGKSIDQIFEMTVKEASLFFCPKQDDADSQSVLCKRIVDRLEMLSEVGLDYLRLGHPLNQLSGGESQRLKILAILGEKHFGSPGDPSPGKMKPGKDRHRIIILDEPTTGLHMDDVKRLIGLLQKLVELGNSLIVVEHNLDVILSSDWVIDLGPLGGKQGGKIIAQGPPETIAATAESFTGFFLNEKLKAKSPLLPSSSICLTAPAKKQTLSIRGARHHNLKSISLEIDLEKTTVLTGISGSGKSTLAFDVLFAESRRRFLDSLSGYGRQFIQSLEKPQVDDIEGLPPSIAIEQRSTIPGSKSTVGTLSEIHPFLRLLFAKTGIPFDPDTLEEAIQQSPEEILSAVRSLLRQDRKLRILAPLVRDRKGLYSSLAKWAQKKGYPGFRIDGCWYEPESFPRLSRFKNHTIDLWLGTVTAQSSLEELAKKVSTALGLGKESVIFFDETQNRDYLYSTKFHCPRSGKSFDALDPRLFSFHSPLGWCCRCQGNGKIEESEDQPPILCPDCHGTRINLRARSVSLPWPLKGTKPTIDLLCSLPISLLLDYFQSIEPSSAQQKAIVEKIVPAIIKRLKFIEEMGLHYLSLDREAQSLSAGELQRLYLCSQLGSNLQGVLYILDEPTIGLHPTENQKLLDCLEELKSKGNTLLIVEHDTEAMKRADKIVDLGPGAGVEGGEIIFEGNYSQLLLCKNSTTARYLSRPMRHPLKGGDRRSCNEHPSWLKILGIRVHNLKDVDIEIPLGRFVVICGVSGSGKSTLLREVIFAAVKKLLNKSPNKIQKECWSKVIGAEALTDVCFVDQTPIGKNPRSTPLTYLGLFDRIRELFAQTPLSRQRGYTKSRFSYNSKEGRCPDCEGNGTIQVSMPLLPLFFLPCESCEGKRYNPQTLEVRYKEKSIHDILCMTAAEACSFFSPIEKLHKPFSILCEIGLSYLRLGQPTPTLSGGEAQRIKLAKDLIAMEQKVIQKEFHWGPSRQSKVLYLLEEPTIGLHLADIEKFLHLCQRLVDLGHTVVVIEHHPEVIAEADYVIELGPGAGEKGGKIIGQGPPESLAKAANSPTAPFLKGVIGPAVK</sequence>
<evidence type="ECO:0000256" key="4">
    <source>
        <dbReference type="ARBA" id="ARBA00022737"/>
    </source>
</evidence>
<keyword evidence="11" id="KW-0267">Excision nuclease</keyword>
<keyword evidence="19" id="KW-1185">Reference proteome</keyword>
<dbReference type="Gene3D" id="3.30.1490.20">
    <property type="entry name" value="ATP-grasp fold, A domain"/>
    <property type="match status" value="1"/>
</dbReference>
<dbReference type="InterPro" id="IPR027417">
    <property type="entry name" value="P-loop_NTPase"/>
</dbReference>
<evidence type="ECO:0000256" key="5">
    <source>
        <dbReference type="ARBA" id="ARBA00022741"/>
    </source>
</evidence>
<dbReference type="Pfam" id="PF17760">
    <property type="entry name" value="UvrA_inter"/>
    <property type="match status" value="2"/>
</dbReference>
<keyword evidence="7" id="KW-0228">DNA excision</keyword>
<dbReference type="InterPro" id="IPR013815">
    <property type="entry name" value="ATP_grasp_subdomain_1"/>
</dbReference>
<evidence type="ECO:0000313" key="18">
    <source>
        <dbReference type="EMBL" id="QSR87590.1"/>
    </source>
</evidence>
<evidence type="ECO:0000256" key="14">
    <source>
        <dbReference type="ARBA" id="ARBA00038000"/>
    </source>
</evidence>
<keyword evidence="10" id="KW-0067">ATP-binding</keyword>
<dbReference type="EMBL" id="CP065956">
    <property type="protein sequence ID" value="QSR87590.1"/>
    <property type="molecule type" value="Genomic_DNA"/>
</dbReference>
<evidence type="ECO:0000256" key="6">
    <source>
        <dbReference type="ARBA" id="ARBA00022763"/>
    </source>
</evidence>
<dbReference type="NCBIfam" id="TIGR00630">
    <property type="entry name" value="uvra"/>
    <property type="match status" value="1"/>
</dbReference>
<keyword evidence="13" id="KW-0234">DNA repair</keyword>
<keyword evidence="6" id="KW-0227">DNA damage</keyword>
<dbReference type="InterPro" id="IPR017871">
    <property type="entry name" value="ABC_transporter-like_CS"/>
</dbReference>
<accession>A0ABX7PX41</accession>
<protein>
    <recommendedName>
        <fullName evidence="15">UvrABC system protein A</fullName>
    </recommendedName>
    <alternativeName>
        <fullName evidence="16">Excinuclease ABC subunit A</fullName>
    </alternativeName>
</protein>
<evidence type="ECO:0000256" key="11">
    <source>
        <dbReference type="ARBA" id="ARBA00022881"/>
    </source>
</evidence>
<evidence type="ECO:0000313" key="19">
    <source>
        <dbReference type="Proteomes" id="UP000663088"/>
    </source>
</evidence>
<evidence type="ECO:0000256" key="10">
    <source>
        <dbReference type="ARBA" id="ARBA00022840"/>
    </source>
</evidence>
<dbReference type="PANTHER" id="PTHR43152">
    <property type="entry name" value="UVRABC SYSTEM PROTEIN A"/>
    <property type="match status" value="1"/>
</dbReference>
<keyword evidence="3" id="KW-0479">Metal-binding</keyword>
<organism evidence="18 19">
    <name type="scientific">Candidatus Methylacidiphilum infernorum</name>
    <dbReference type="NCBI Taxonomy" id="511746"/>
    <lineage>
        <taxon>Bacteria</taxon>
        <taxon>Pseudomonadati</taxon>
        <taxon>Verrucomicrobiota</taxon>
        <taxon>Methylacidiphilae</taxon>
        <taxon>Methylacidiphilales</taxon>
        <taxon>Methylacidiphilaceae</taxon>
        <taxon>Methylacidiphilum (ex Ratnadevi et al. 2023)</taxon>
    </lineage>
</organism>
<dbReference type="Gene3D" id="1.10.8.280">
    <property type="entry name" value="ABC transporter ATPase domain-like"/>
    <property type="match status" value="1"/>
</dbReference>
<dbReference type="Pfam" id="PF17755">
    <property type="entry name" value="UvrA_DNA-bind"/>
    <property type="match status" value="1"/>
</dbReference>
<dbReference type="InterPro" id="IPR041102">
    <property type="entry name" value="UvrA_inter"/>
</dbReference>
<evidence type="ECO:0000256" key="3">
    <source>
        <dbReference type="ARBA" id="ARBA00022723"/>
    </source>
</evidence>
<keyword evidence="4" id="KW-0677">Repeat</keyword>
<keyword evidence="5" id="KW-0547">Nucleotide-binding</keyword>
<evidence type="ECO:0000256" key="9">
    <source>
        <dbReference type="ARBA" id="ARBA00022833"/>
    </source>
</evidence>
<dbReference type="InterPro" id="IPR003593">
    <property type="entry name" value="AAA+_ATPase"/>
</dbReference>
<dbReference type="Gene3D" id="3.40.50.300">
    <property type="entry name" value="P-loop containing nucleotide triphosphate hydrolases"/>
    <property type="match status" value="5"/>
</dbReference>
<name>A0ABX7PX41_9BACT</name>
<evidence type="ECO:0000256" key="13">
    <source>
        <dbReference type="ARBA" id="ARBA00023204"/>
    </source>
</evidence>
<evidence type="ECO:0000256" key="12">
    <source>
        <dbReference type="ARBA" id="ARBA00023125"/>
    </source>
</evidence>
<comment type="subcellular location">
    <subcellularLocation>
        <location evidence="1">Cytoplasm</location>
    </subcellularLocation>
</comment>
<evidence type="ECO:0000256" key="7">
    <source>
        <dbReference type="ARBA" id="ARBA00022769"/>
    </source>
</evidence>
<dbReference type="SUPFAM" id="SSF52540">
    <property type="entry name" value="P-loop containing nucleoside triphosphate hydrolases"/>
    <property type="match status" value="4"/>
</dbReference>
<evidence type="ECO:0000256" key="16">
    <source>
        <dbReference type="ARBA" id="ARBA00042156"/>
    </source>
</evidence>
<keyword evidence="9" id="KW-0862">Zinc</keyword>
<dbReference type="Proteomes" id="UP000663088">
    <property type="component" value="Chromosome"/>
</dbReference>
<dbReference type="RefSeq" id="WP_206848036.1">
    <property type="nucleotide sequence ID" value="NZ_CP065956.1"/>
</dbReference>
<keyword evidence="8" id="KW-0863">Zinc-finger</keyword>
<dbReference type="InterPro" id="IPR004602">
    <property type="entry name" value="UvrA"/>
</dbReference>
<gene>
    <name evidence="18" type="primary">uvrA</name>
    <name evidence="18" type="ORF">EM20IM_04500</name>
</gene>
<evidence type="ECO:0000259" key="17">
    <source>
        <dbReference type="PROSITE" id="PS50893"/>
    </source>
</evidence>
<dbReference type="InterPro" id="IPR041552">
    <property type="entry name" value="UvrA_DNA-bd"/>
</dbReference>
<dbReference type="Gene3D" id="1.20.1580.10">
    <property type="entry name" value="ABC transporter ATPase like domain"/>
    <property type="match status" value="3"/>
</dbReference>
<dbReference type="InterPro" id="IPR003439">
    <property type="entry name" value="ABC_transporter-like_ATP-bd"/>
</dbReference>
<feature type="domain" description="ABC transporter" evidence="17">
    <location>
        <begin position="1483"/>
        <end position="1826"/>
    </location>
</feature>
<evidence type="ECO:0000256" key="15">
    <source>
        <dbReference type="ARBA" id="ARBA00039316"/>
    </source>
</evidence>
<dbReference type="Gene3D" id="3.30.190.20">
    <property type="match status" value="1"/>
</dbReference>
<evidence type="ECO:0000256" key="2">
    <source>
        <dbReference type="ARBA" id="ARBA00022490"/>
    </source>
</evidence>
<dbReference type="PROSITE" id="PS00211">
    <property type="entry name" value="ABC_TRANSPORTER_1"/>
    <property type="match status" value="2"/>
</dbReference>
<evidence type="ECO:0000256" key="8">
    <source>
        <dbReference type="ARBA" id="ARBA00022771"/>
    </source>
</evidence>
<reference evidence="18 19" key="1">
    <citation type="submission" date="2020-12" db="EMBL/GenBank/DDBJ databases">
        <authorList>
            <person name="Awala S.I."/>
            <person name="Gwak J.-H."/>
            <person name="Kim S.-J."/>
            <person name="Rhee S.-K."/>
        </authorList>
    </citation>
    <scope>NUCLEOTIDE SEQUENCE [LARGE SCALE GENOMIC DNA]</scope>
    <source>
        <strain evidence="18 19">IT5</strain>
    </source>
</reference>
<dbReference type="SMART" id="SM00382">
    <property type="entry name" value="AAA"/>
    <property type="match status" value="2"/>
</dbReference>
<comment type="similarity">
    <text evidence="14">Belongs to the ABC transporter superfamily. UvrA family.</text>
</comment>